<keyword evidence="1" id="KW-0472">Membrane</keyword>
<evidence type="ECO:0008006" key="4">
    <source>
        <dbReference type="Google" id="ProtNLM"/>
    </source>
</evidence>
<gene>
    <name evidence="2" type="ORF">UU65_C0002G0196</name>
</gene>
<evidence type="ECO:0000313" key="3">
    <source>
        <dbReference type="Proteomes" id="UP000033869"/>
    </source>
</evidence>
<keyword evidence="1" id="KW-1133">Transmembrane helix</keyword>
<sequence>MKHLYGISALGCVFILVISLVFIGMFSQGGGSLLHNADATELNIDPSTFTDNTNFSTVVPTNFATLFKDAGSKTKVPASLIAAIYLTEHHTDTFGKDIPSLNARDDDCETSFAGAVGPMQITNSTWSSPARALESQFGITAPDRCRYYDAFLAAGLVIKGKTTWHPAIKKACTFDASGNVADWNDDDCIEAIGMSYCGACTGKACGTNGFNYCEQTLRHYKMVQIST</sequence>
<dbReference type="EMBL" id="LCBL01000002">
    <property type="protein sequence ID" value="KKS09418.1"/>
    <property type="molecule type" value="Genomic_DNA"/>
</dbReference>
<keyword evidence="1" id="KW-0812">Transmembrane</keyword>
<evidence type="ECO:0000313" key="2">
    <source>
        <dbReference type="EMBL" id="KKS09418.1"/>
    </source>
</evidence>
<dbReference type="InterPro" id="IPR023346">
    <property type="entry name" value="Lysozyme-like_dom_sf"/>
</dbReference>
<comment type="caution">
    <text evidence="2">The sequence shown here is derived from an EMBL/GenBank/DDBJ whole genome shotgun (WGS) entry which is preliminary data.</text>
</comment>
<evidence type="ECO:0000256" key="1">
    <source>
        <dbReference type="SAM" id="Phobius"/>
    </source>
</evidence>
<reference evidence="2 3" key="1">
    <citation type="journal article" date="2015" name="Nature">
        <title>rRNA introns, odd ribosomes, and small enigmatic genomes across a large radiation of phyla.</title>
        <authorList>
            <person name="Brown C.T."/>
            <person name="Hug L.A."/>
            <person name="Thomas B.C."/>
            <person name="Sharon I."/>
            <person name="Castelle C.J."/>
            <person name="Singh A."/>
            <person name="Wilkins M.J."/>
            <person name="Williams K.H."/>
            <person name="Banfield J.F."/>
        </authorList>
    </citation>
    <scope>NUCLEOTIDE SEQUENCE [LARGE SCALE GENOMIC DNA]</scope>
</reference>
<dbReference type="Proteomes" id="UP000033869">
    <property type="component" value="Unassembled WGS sequence"/>
</dbReference>
<organism evidence="2 3">
    <name type="scientific">candidate division CPR2 bacterium GW2011_GWC1_41_48</name>
    <dbReference type="NCBI Taxonomy" id="1618344"/>
    <lineage>
        <taxon>Bacteria</taxon>
        <taxon>Bacteria division CPR2</taxon>
    </lineage>
</organism>
<dbReference type="AlphaFoldDB" id="A0A0G0Z8P3"/>
<dbReference type="SUPFAM" id="SSF53955">
    <property type="entry name" value="Lysozyme-like"/>
    <property type="match status" value="1"/>
</dbReference>
<protein>
    <recommendedName>
        <fullName evidence="4">Transglycosylase SLT domain-containing protein</fullName>
    </recommendedName>
</protein>
<name>A0A0G0Z8P3_UNCC2</name>
<feature type="transmembrane region" description="Helical" evidence="1">
    <location>
        <begin position="6"/>
        <end position="26"/>
    </location>
</feature>
<accession>A0A0G0Z8P3</accession>
<proteinExistence type="predicted"/>
<dbReference type="Gene3D" id="1.10.530.10">
    <property type="match status" value="1"/>
</dbReference>